<accession>A0A2K9Z5S5</accession>
<sequence>MPIVTAAWAKYMLPANKKKNE</sequence>
<dbReference type="EMBL" id="CP025012">
    <property type="protein sequence ID" value="AUW43599.1"/>
    <property type="molecule type" value="Genomic_DNA"/>
</dbReference>
<name>A0A2K9Z5S5_RHILE</name>
<dbReference type="Proteomes" id="UP000238523">
    <property type="component" value="Chromosome"/>
</dbReference>
<proteinExistence type="predicted"/>
<dbReference type="AlphaFoldDB" id="A0A2K9Z5S5"/>
<protein>
    <submittedName>
        <fullName evidence="1">Uncharacterized protein</fullName>
    </submittedName>
</protein>
<evidence type="ECO:0000313" key="1">
    <source>
        <dbReference type="EMBL" id="AUW43599.1"/>
    </source>
</evidence>
<reference evidence="1 2" key="1">
    <citation type="submission" date="2017-11" db="EMBL/GenBank/DDBJ databases">
        <title>Complete genome of Rhizobium leguminosarum Norway, an ineffective micro-symbiont.</title>
        <authorList>
            <person name="Hoffrichter A."/>
            <person name="Liang J."/>
            <person name="Brachmann A."/>
            <person name="Marin M."/>
        </authorList>
    </citation>
    <scope>NUCLEOTIDE SEQUENCE [LARGE SCALE GENOMIC DNA]</scope>
    <source>
        <strain evidence="1 2">Norway</strain>
    </source>
</reference>
<evidence type="ECO:0000313" key="2">
    <source>
        <dbReference type="Proteomes" id="UP000238523"/>
    </source>
</evidence>
<gene>
    <name evidence="1" type="ORF">CUJ84_Chr003260</name>
</gene>
<organism evidence="1 2">
    <name type="scientific">Rhizobium leguminosarum</name>
    <dbReference type="NCBI Taxonomy" id="384"/>
    <lineage>
        <taxon>Bacteria</taxon>
        <taxon>Pseudomonadati</taxon>
        <taxon>Pseudomonadota</taxon>
        <taxon>Alphaproteobacteria</taxon>
        <taxon>Hyphomicrobiales</taxon>
        <taxon>Rhizobiaceae</taxon>
        <taxon>Rhizobium/Agrobacterium group</taxon>
        <taxon>Rhizobium</taxon>
    </lineage>
</organism>